<reference evidence="2 3" key="1">
    <citation type="submission" date="2016-07" db="EMBL/GenBank/DDBJ databases">
        <title>Draft genome sequence of Prauserella sp. YIM 121212, isolated from alkaline soil.</title>
        <authorList>
            <person name="Ruckert C."/>
            <person name="Albersmeier A."/>
            <person name="Jiang C.-L."/>
            <person name="Jiang Y."/>
            <person name="Kalinowski J."/>
            <person name="Schneider O."/>
            <person name="Winkler A."/>
            <person name="Zotchev S.B."/>
        </authorList>
    </citation>
    <scope>NUCLEOTIDE SEQUENCE [LARGE SCALE GENOMIC DNA]</scope>
    <source>
        <strain evidence="2 3">YIM 121212</strain>
    </source>
</reference>
<evidence type="ECO:0000313" key="2">
    <source>
        <dbReference type="EMBL" id="PXY18542.1"/>
    </source>
</evidence>
<sequence length="143" mass="15053">MEQTQYRPSRVSTVLAVVFGGLVGLLCLPVFVSVFGVLGDVLVLNPLLVTLFAALYGACAGFSLTGCVLLLQRKPAGVRVSSIGSVLALVIVLTELVVNALPEYAGSTTPADSQRAGMLVLFGVLALVQARRRDTRHWVGLDA</sequence>
<organism evidence="2 3">
    <name type="scientific">Prauserella flavalba</name>
    <dbReference type="NCBI Taxonomy" id="1477506"/>
    <lineage>
        <taxon>Bacteria</taxon>
        <taxon>Bacillati</taxon>
        <taxon>Actinomycetota</taxon>
        <taxon>Actinomycetes</taxon>
        <taxon>Pseudonocardiales</taxon>
        <taxon>Pseudonocardiaceae</taxon>
        <taxon>Prauserella</taxon>
    </lineage>
</organism>
<evidence type="ECO:0000256" key="1">
    <source>
        <dbReference type="SAM" id="Phobius"/>
    </source>
</evidence>
<dbReference type="OrthoDB" id="9971690at2"/>
<feature type="transmembrane region" description="Helical" evidence="1">
    <location>
        <begin position="83"/>
        <end position="101"/>
    </location>
</feature>
<dbReference type="AlphaFoldDB" id="A0A318LD87"/>
<feature type="transmembrane region" description="Helical" evidence="1">
    <location>
        <begin position="47"/>
        <end position="71"/>
    </location>
</feature>
<proteinExistence type="predicted"/>
<dbReference type="RefSeq" id="WP_110343544.1">
    <property type="nucleotide sequence ID" value="NZ_MASU01000020.1"/>
</dbReference>
<evidence type="ECO:0000313" key="3">
    <source>
        <dbReference type="Proteomes" id="UP000247892"/>
    </source>
</evidence>
<accession>A0A318LD87</accession>
<keyword evidence="1" id="KW-1133">Transmembrane helix</keyword>
<keyword evidence="1" id="KW-0472">Membrane</keyword>
<protein>
    <submittedName>
        <fullName evidence="2">Uncharacterized protein</fullName>
    </submittedName>
</protein>
<gene>
    <name evidence="2" type="ORF">BA062_35030</name>
</gene>
<feature type="transmembrane region" description="Helical" evidence="1">
    <location>
        <begin position="113"/>
        <end position="130"/>
    </location>
</feature>
<comment type="caution">
    <text evidence="2">The sequence shown here is derived from an EMBL/GenBank/DDBJ whole genome shotgun (WGS) entry which is preliminary data.</text>
</comment>
<feature type="transmembrane region" description="Helical" evidence="1">
    <location>
        <begin position="12"/>
        <end position="35"/>
    </location>
</feature>
<name>A0A318LD87_9PSEU</name>
<dbReference type="Proteomes" id="UP000247892">
    <property type="component" value="Unassembled WGS sequence"/>
</dbReference>
<dbReference type="EMBL" id="MASU01000020">
    <property type="protein sequence ID" value="PXY18542.1"/>
    <property type="molecule type" value="Genomic_DNA"/>
</dbReference>
<keyword evidence="3" id="KW-1185">Reference proteome</keyword>
<keyword evidence="1" id="KW-0812">Transmembrane</keyword>